<reference evidence="1 2" key="1">
    <citation type="submission" date="2019-03" db="EMBL/GenBank/DDBJ databases">
        <title>Genomic Encyclopedia of Type Strains, Phase IV (KMG-IV): sequencing the most valuable type-strain genomes for metagenomic binning, comparative biology and taxonomic classification.</title>
        <authorList>
            <person name="Goeker M."/>
        </authorList>
    </citation>
    <scope>NUCLEOTIDE SEQUENCE [LARGE SCALE GENOMIC DNA]</scope>
    <source>
        <strain evidence="1 2">DSM 45765</strain>
    </source>
</reference>
<evidence type="ECO:0000313" key="2">
    <source>
        <dbReference type="Proteomes" id="UP000294911"/>
    </source>
</evidence>
<dbReference type="AlphaFoldDB" id="A0A4R2R3B1"/>
<organism evidence="1 2">
    <name type="scientific">Tamaricihabitans halophyticus</name>
    <dbReference type="NCBI Taxonomy" id="1262583"/>
    <lineage>
        <taxon>Bacteria</taxon>
        <taxon>Bacillati</taxon>
        <taxon>Actinomycetota</taxon>
        <taxon>Actinomycetes</taxon>
        <taxon>Pseudonocardiales</taxon>
        <taxon>Pseudonocardiaceae</taxon>
        <taxon>Tamaricihabitans</taxon>
    </lineage>
</organism>
<dbReference type="Proteomes" id="UP000294911">
    <property type="component" value="Unassembled WGS sequence"/>
</dbReference>
<accession>A0A4R2R3B1</accession>
<dbReference type="EMBL" id="SLXQ01000001">
    <property type="protein sequence ID" value="TCP56078.1"/>
    <property type="molecule type" value="Genomic_DNA"/>
</dbReference>
<gene>
    <name evidence="1" type="ORF">EV191_10118</name>
</gene>
<comment type="caution">
    <text evidence="1">The sequence shown here is derived from an EMBL/GenBank/DDBJ whole genome shotgun (WGS) entry which is preliminary data.</text>
</comment>
<evidence type="ECO:0000313" key="1">
    <source>
        <dbReference type="EMBL" id="TCP56078.1"/>
    </source>
</evidence>
<keyword evidence="2" id="KW-1185">Reference proteome</keyword>
<proteinExistence type="predicted"/>
<name>A0A4R2R3B1_9PSEU</name>
<protein>
    <submittedName>
        <fullName evidence="1">Uncharacterized protein</fullName>
    </submittedName>
</protein>
<sequence>MRICLLRSTCANGRTCPNINISDRGTYVIQGYEVPGDCGTPQQGVVEVPLRLLPELAGRAACADIRFTGYGSVLLRGDQVDDPVVLAELDLPTGESAVEIKTSRLPELAGLHA</sequence>